<dbReference type="PANTHER" id="PTHR32332">
    <property type="entry name" value="2-NITROPROPANE DIOXYGENASE"/>
    <property type="match status" value="1"/>
</dbReference>
<evidence type="ECO:0000256" key="5">
    <source>
        <dbReference type="ARBA" id="ARBA00023002"/>
    </source>
</evidence>
<name>A0A5R9DSY7_9LACT</name>
<dbReference type="PANTHER" id="PTHR32332:SF20">
    <property type="entry name" value="2-NITROPROPANE DIOXYGENASE-LIKE PROTEIN"/>
    <property type="match status" value="1"/>
</dbReference>
<organism evidence="6 7">
    <name type="scientific">Ruoffia tabacinasalis</name>
    <dbReference type="NCBI Taxonomy" id="87458"/>
    <lineage>
        <taxon>Bacteria</taxon>
        <taxon>Bacillati</taxon>
        <taxon>Bacillota</taxon>
        <taxon>Bacilli</taxon>
        <taxon>Lactobacillales</taxon>
        <taxon>Aerococcaceae</taxon>
        <taxon>Ruoffia</taxon>
    </lineage>
</organism>
<keyword evidence="6" id="KW-0503">Monooxygenase</keyword>
<dbReference type="EMBL" id="VBSP01000042">
    <property type="protein sequence ID" value="TLQ39957.1"/>
    <property type="molecule type" value="Genomic_DNA"/>
</dbReference>
<dbReference type="Proteomes" id="UP000306420">
    <property type="component" value="Unassembled WGS sequence"/>
</dbReference>
<accession>A0A5R9DSY7</accession>
<proteinExistence type="predicted"/>
<dbReference type="OrthoDB" id="9778912at2"/>
<dbReference type="CDD" id="cd04730">
    <property type="entry name" value="NPD_like"/>
    <property type="match status" value="1"/>
</dbReference>
<comment type="caution">
    <text evidence="6">The sequence shown here is derived from an EMBL/GenBank/DDBJ whole genome shotgun (WGS) entry which is preliminary data.</text>
</comment>
<evidence type="ECO:0000313" key="7">
    <source>
        <dbReference type="Proteomes" id="UP000306420"/>
    </source>
</evidence>
<dbReference type="SUPFAM" id="SSF51412">
    <property type="entry name" value="Inosine monophosphate dehydrogenase (IMPDH)"/>
    <property type="match status" value="1"/>
</dbReference>
<dbReference type="InterPro" id="IPR004136">
    <property type="entry name" value="NMO"/>
</dbReference>
<dbReference type="Pfam" id="PF03060">
    <property type="entry name" value="NMO"/>
    <property type="match status" value="1"/>
</dbReference>
<protein>
    <recommendedName>
        <fullName evidence="2">Probable nitronate monooxygenase</fullName>
    </recommendedName>
</protein>
<reference evidence="6 7" key="1">
    <citation type="submission" date="2019-05" db="EMBL/GenBank/DDBJ databases">
        <title>The metagenome of a microbial culture collection derived from dairy environment covers the genomic content of the human microbiome.</title>
        <authorList>
            <person name="Roder T."/>
            <person name="Wuthrich D."/>
            <person name="Sattari Z."/>
            <person name="Von Ah U."/>
            <person name="Bar C."/>
            <person name="Ronchi F."/>
            <person name="Macpherson A.J."/>
            <person name="Ganal-Vonarburg S.C."/>
            <person name="Bruggmann R."/>
            <person name="Vergeres G."/>
        </authorList>
    </citation>
    <scope>NUCLEOTIDE SEQUENCE [LARGE SCALE GENOMIC DNA]</scope>
    <source>
        <strain evidence="6 7">FAM 24227</strain>
    </source>
</reference>
<evidence type="ECO:0000256" key="1">
    <source>
        <dbReference type="ARBA" id="ARBA00003535"/>
    </source>
</evidence>
<dbReference type="Gene3D" id="3.20.20.70">
    <property type="entry name" value="Aldolase class I"/>
    <property type="match status" value="1"/>
</dbReference>
<evidence type="ECO:0000256" key="4">
    <source>
        <dbReference type="ARBA" id="ARBA00022643"/>
    </source>
</evidence>
<gene>
    <name evidence="6" type="ORF">FEZ33_09775</name>
</gene>
<keyword evidence="3" id="KW-0285">Flavoprotein</keyword>
<dbReference type="InterPro" id="IPR013785">
    <property type="entry name" value="Aldolase_TIM"/>
</dbReference>
<dbReference type="AlphaFoldDB" id="A0A5R9DSY7"/>
<keyword evidence="5" id="KW-0560">Oxidoreductase</keyword>
<sequence>MQTRVTELLNIKYPIIQGAMQYMSLAELASAVSNAGGLGIVPAMAFPDVDALREEIRKVRSLTDKPFAFNISLVPEVVMPAVINDYIQVLIEEKVPVVETSGQRPDKFIQPLKDAGIIVIHKVTSIRHALAAQSDGADIITMVGAEGGGHPGLDQVSGQILWAKAAEELDVPVLAAGGIVDGKSMYAAMALGVDGVLMSTRFLATPEVNASDAYRQALLSVPEYGTVLTMKSLRNAMRVANNKVAQDILKAEANGATLEELMPLISGRRSYEAMKNGDIDGSQLSMGQGIGRIHEIKPVSDIFTEMLEDFNQVHTRMTQLNSN</sequence>
<evidence type="ECO:0000256" key="3">
    <source>
        <dbReference type="ARBA" id="ARBA00022630"/>
    </source>
</evidence>
<dbReference type="GO" id="GO:0018580">
    <property type="term" value="F:nitronate monooxygenase activity"/>
    <property type="evidence" value="ECO:0007669"/>
    <property type="project" value="InterPro"/>
</dbReference>
<comment type="function">
    <text evidence="1">Nitronate monooxygenase that uses molecular oxygen to catalyze the oxidative denitrification of alkyl nitronates. Acts on propionate 3-nitronate (P3N), the presumed physiological substrate. Probably functions in the detoxification of P3N, a metabolic poison produced by plants and fungi as a defense mechanism.</text>
</comment>
<evidence type="ECO:0000313" key="6">
    <source>
        <dbReference type="EMBL" id="TLQ39957.1"/>
    </source>
</evidence>
<dbReference type="RefSeq" id="WP_138405203.1">
    <property type="nucleotide sequence ID" value="NZ_VBSP01000042.1"/>
</dbReference>
<evidence type="ECO:0000256" key="2">
    <source>
        <dbReference type="ARBA" id="ARBA00013457"/>
    </source>
</evidence>
<keyword evidence="4" id="KW-0288">FMN</keyword>